<proteinExistence type="predicted"/>
<dbReference type="AlphaFoldDB" id="A0A812CY12"/>
<dbReference type="GO" id="GO:0008270">
    <property type="term" value="F:zinc ion binding"/>
    <property type="evidence" value="ECO:0007669"/>
    <property type="project" value="UniProtKB-KW"/>
</dbReference>
<dbReference type="PROSITE" id="PS50157">
    <property type="entry name" value="ZINC_FINGER_C2H2_2"/>
    <property type="match status" value="1"/>
</dbReference>
<feature type="region of interest" description="Disordered" evidence="2">
    <location>
        <begin position="163"/>
        <end position="196"/>
    </location>
</feature>
<keyword evidence="1" id="KW-0862">Zinc</keyword>
<keyword evidence="5" id="KW-1185">Reference proteome</keyword>
<evidence type="ECO:0000313" key="4">
    <source>
        <dbReference type="EMBL" id="CAE1283256.1"/>
    </source>
</evidence>
<keyword evidence="1" id="KW-0479">Metal-binding</keyword>
<dbReference type="Proteomes" id="UP000597762">
    <property type="component" value="Unassembled WGS sequence"/>
</dbReference>
<dbReference type="InterPro" id="IPR013087">
    <property type="entry name" value="Znf_C2H2_type"/>
</dbReference>
<organism evidence="4 5">
    <name type="scientific">Acanthosepion pharaonis</name>
    <name type="common">Pharaoh cuttlefish</name>
    <name type="synonym">Sepia pharaonis</name>
    <dbReference type="NCBI Taxonomy" id="158019"/>
    <lineage>
        <taxon>Eukaryota</taxon>
        <taxon>Metazoa</taxon>
        <taxon>Spiralia</taxon>
        <taxon>Lophotrochozoa</taxon>
        <taxon>Mollusca</taxon>
        <taxon>Cephalopoda</taxon>
        <taxon>Coleoidea</taxon>
        <taxon>Decapodiformes</taxon>
        <taxon>Sepiida</taxon>
        <taxon>Sepiina</taxon>
        <taxon>Sepiidae</taxon>
        <taxon>Acanthosepion</taxon>
    </lineage>
</organism>
<name>A0A812CY12_ACAPH</name>
<comment type="caution">
    <text evidence="4">The sequence shown here is derived from an EMBL/GenBank/DDBJ whole genome shotgun (WGS) entry which is preliminary data.</text>
</comment>
<protein>
    <recommendedName>
        <fullName evidence="3">C2H2-type domain-containing protein</fullName>
    </recommendedName>
</protein>
<evidence type="ECO:0000256" key="2">
    <source>
        <dbReference type="SAM" id="MobiDB-lite"/>
    </source>
</evidence>
<feature type="domain" description="C2H2-type" evidence="3">
    <location>
        <begin position="59"/>
        <end position="87"/>
    </location>
</feature>
<sequence length="267" mass="29231">MSSADFNRGVPAPITVGLPSPPDCTSLVVQVIMSRHSPASAGGNQNFVPVDWNDDPPRWSCAMCPRTFEQSARLSAHMYKVHPNQWNEIKRQRDASYRLLARTYVQWTLDDLKRMAALKREASSLNIHNTNPYIASCMACTSDQVSCRRRRKDYKDLLKSLESSAPCPGSDGVQPLATSDTHTRDHSPARTPPAAPLAPVVRTSCIWSGPEIKILTSAPPGTTDADLVPLLPGRTLIAIRSKRKRLPKVAAFIDVSESVPLEPGTPG</sequence>
<dbReference type="EMBL" id="CAHIKZ030002225">
    <property type="protein sequence ID" value="CAE1283256.1"/>
    <property type="molecule type" value="Genomic_DNA"/>
</dbReference>
<accession>A0A812CY12</accession>
<evidence type="ECO:0000256" key="1">
    <source>
        <dbReference type="PROSITE-ProRule" id="PRU00042"/>
    </source>
</evidence>
<dbReference type="PROSITE" id="PS00028">
    <property type="entry name" value="ZINC_FINGER_C2H2_1"/>
    <property type="match status" value="1"/>
</dbReference>
<evidence type="ECO:0000259" key="3">
    <source>
        <dbReference type="PROSITE" id="PS50157"/>
    </source>
</evidence>
<evidence type="ECO:0000313" key="5">
    <source>
        <dbReference type="Proteomes" id="UP000597762"/>
    </source>
</evidence>
<gene>
    <name evidence="4" type="ORF">SPHA_43966</name>
</gene>
<reference evidence="4" key="1">
    <citation type="submission" date="2021-01" db="EMBL/GenBank/DDBJ databases">
        <authorList>
            <person name="Li R."/>
            <person name="Bekaert M."/>
        </authorList>
    </citation>
    <scope>NUCLEOTIDE SEQUENCE</scope>
    <source>
        <strain evidence="4">Farmed</strain>
    </source>
</reference>
<keyword evidence="1" id="KW-0863">Zinc-finger</keyword>